<sequence>MKPYPKITIITATYNAERYLEQSINGIYEQRYPNLEYIIVDGGSKDTTIDIVKKNSSKITYWISEPDSGIYDAWNKGINKSSGDWVMFLGSDDILLPGALHNYAEFINKLSSPVDYISSKMEMFDGNMNFIRVKGWRWEWPRFLREMTVAHPGSLHSRTLFEEHGKFDIGYKIVGDYEFLLRPGAKLKTAYLDAITVIMREGGASDSWAAIREQYRASTQTGKYSALHAAANMYYSGSKFYTKKYLRALGVNAYLRK</sequence>
<dbReference type="RefSeq" id="WP_186738824.1">
    <property type="nucleotide sequence ID" value="NZ_VFIA01000022.1"/>
</dbReference>
<comment type="caution">
    <text evidence="2">The sequence shown here is derived from an EMBL/GenBank/DDBJ whole genome shotgun (WGS) entry which is preliminary data.</text>
</comment>
<dbReference type="EMBL" id="VFIA01000022">
    <property type="protein sequence ID" value="MBC3793034.1"/>
    <property type="molecule type" value="Genomic_DNA"/>
</dbReference>
<accession>A0ABR6W8Z3</accession>
<dbReference type="Gene3D" id="3.90.550.10">
    <property type="entry name" value="Spore Coat Polysaccharide Biosynthesis Protein SpsA, Chain A"/>
    <property type="match status" value="1"/>
</dbReference>
<gene>
    <name evidence="2" type="ORF">FH603_3550</name>
</gene>
<evidence type="ECO:0000313" key="2">
    <source>
        <dbReference type="EMBL" id="MBC3793034.1"/>
    </source>
</evidence>
<dbReference type="PANTHER" id="PTHR22916:SF65">
    <property type="entry name" value="SLR1065 PROTEIN"/>
    <property type="match status" value="1"/>
</dbReference>
<proteinExistence type="predicted"/>
<name>A0ABR6W8Z3_9BACT</name>
<dbReference type="Pfam" id="PF00535">
    <property type="entry name" value="Glycos_transf_2"/>
    <property type="match status" value="1"/>
</dbReference>
<dbReference type="Proteomes" id="UP000700732">
    <property type="component" value="Unassembled WGS sequence"/>
</dbReference>
<evidence type="ECO:0000313" key="3">
    <source>
        <dbReference type="Proteomes" id="UP000700732"/>
    </source>
</evidence>
<dbReference type="InterPro" id="IPR001173">
    <property type="entry name" value="Glyco_trans_2-like"/>
</dbReference>
<organism evidence="2 3">
    <name type="scientific">Spirosoma utsteinense</name>
    <dbReference type="NCBI Taxonomy" id="2585773"/>
    <lineage>
        <taxon>Bacteria</taxon>
        <taxon>Pseudomonadati</taxon>
        <taxon>Bacteroidota</taxon>
        <taxon>Cytophagia</taxon>
        <taxon>Cytophagales</taxon>
        <taxon>Cytophagaceae</taxon>
        <taxon>Spirosoma</taxon>
    </lineage>
</organism>
<protein>
    <submittedName>
        <fullName evidence="2">Glycosyltransferase involved in cell wall biosynthesis</fullName>
    </submittedName>
</protein>
<dbReference type="SUPFAM" id="SSF53448">
    <property type="entry name" value="Nucleotide-diphospho-sugar transferases"/>
    <property type="match status" value="1"/>
</dbReference>
<reference evidence="2 3" key="1">
    <citation type="submission" date="2019-06" db="EMBL/GenBank/DDBJ databases">
        <title>Spirosoma utsteinense sp. nov. isolated from Antarctic ice-free soils.</title>
        <authorList>
            <person name="Tahon G."/>
        </authorList>
    </citation>
    <scope>NUCLEOTIDE SEQUENCE [LARGE SCALE GENOMIC DNA]</scope>
    <source>
        <strain evidence="2 3">LMG 31447</strain>
    </source>
</reference>
<evidence type="ECO:0000259" key="1">
    <source>
        <dbReference type="Pfam" id="PF00535"/>
    </source>
</evidence>
<keyword evidence="3" id="KW-1185">Reference proteome</keyword>
<dbReference type="PANTHER" id="PTHR22916">
    <property type="entry name" value="GLYCOSYLTRANSFERASE"/>
    <property type="match status" value="1"/>
</dbReference>
<dbReference type="CDD" id="cd06433">
    <property type="entry name" value="GT_2_WfgS_like"/>
    <property type="match status" value="1"/>
</dbReference>
<feature type="domain" description="Glycosyltransferase 2-like" evidence="1">
    <location>
        <begin position="8"/>
        <end position="110"/>
    </location>
</feature>
<dbReference type="InterPro" id="IPR029044">
    <property type="entry name" value="Nucleotide-diphossugar_trans"/>
</dbReference>